<dbReference type="Proteomes" id="UP001205105">
    <property type="component" value="Unassembled WGS sequence"/>
</dbReference>
<dbReference type="SUPFAM" id="SSF55021">
    <property type="entry name" value="ACT-like"/>
    <property type="match status" value="3"/>
</dbReference>
<dbReference type="InterPro" id="IPR040217">
    <property type="entry name" value="ACR1-12"/>
</dbReference>
<reference evidence="4" key="1">
    <citation type="submission" date="2020-11" db="EMBL/GenBank/DDBJ databases">
        <title>Chlorella ohadii genome sequencing and assembly.</title>
        <authorList>
            <person name="Murik O."/>
            <person name="Treves H."/>
            <person name="Kedem I."/>
            <person name="Shotland Y."/>
            <person name="Kaplan A."/>
        </authorList>
    </citation>
    <scope>NUCLEOTIDE SEQUENCE</scope>
    <source>
        <strain evidence="4">1</strain>
    </source>
</reference>
<dbReference type="Gene3D" id="3.30.70.260">
    <property type="match status" value="1"/>
</dbReference>
<comment type="caution">
    <text evidence="4">The sequence shown here is derived from an EMBL/GenBank/DDBJ whole genome shotgun (WGS) entry which is preliminary data.</text>
</comment>
<evidence type="ECO:0000256" key="2">
    <source>
        <dbReference type="SAM" id="MobiDB-lite"/>
    </source>
</evidence>
<feature type="domain" description="ACT" evidence="3">
    <location>
        <begin position="71"/>
        <end position="146"/>
    </location>
</feature>
<feature type="domain" description="ACT" evidence="3">
    <location>
        <begin position="163"/>
        <end position="237"/>
    </location>
</feature>
<evidence type="ECO:0000256" key="1">
    <source>
        <dbReference type="ARBA" id="ARBA00022737"/>
    </source>
</evidence>
<dbReference type="PANTHER" id="PTHR31096">
    <property type="entry name" value="ACT DOMAIN-CONTAINING PROTEIN ACR4-RELATED"/>
    <property type="match status" value="1"/>
</dbReference>
<dbReference type="CDD" id="cd04899">
    <property type="entry name" value="ACT_ACR-UUR-like_2"/>
    <property type="match status" value="1"/>
</dbReference>
<evidence type="ECO:0000313" key="5">
    <source>
        <dbReference type="Proteomes" id="UP001205105"/>
    </source>
</evidence>
<feature type="compositionally biased region" description="Low complexity" evidence="2">
    <location>
        <begin position="315"/>
        <end position="334"/>
    </location>
</feature>
<dbReference type="InterPro" id="IPR002912">
    <property type="entry name" value="ACT_dom"/>
</dbReference>
<dbReference type="InterPro" id="IPR045865">
    <property type="entry name" value="ACT-like_dom_sf"/>
</dbReference>
<evidence type="ECO:0000259" key="3">
    <source>
        <dbReference type="PROSITE" id="PS51671"/>
    </source>
</evidence>
<organism evidence="4 5">
    <name type="scientific">Chlorella ohadii</name>
    <dbReference type="NCBI Taxonomy" id="2649997"/>
    <lineage>
        <taxon>Eukaryota</taxon>
        <taxon>Viridiplantae</taxon>
        <taxon>Chlorophyta</taxon>
        <taxon>core chlorophytes</taxon>
        <taxon>Trebouxiophyceae</taxon>
        <taxon>Chlorellales</taxon>
        <taxon>Chlorellaceae</taxon>
        <taxon>Chlorella clade</taxon>
        <taxon>Chlorella</taxon>
    </lineage>
</organism>
<evidence type="ECO:0000313" key="4">
    <source>
        <dbReference type="EMBL" id="KAI7839493.1"/>
    </source>
</evidence>
<accession>A0AAD5H3I3</accession>
<sequence length="595" mass="65358">MAWALARRGVTKSPSQLALETLESWQEKEARNQLQSAVDEDGSLLDNLTLELRVHPPSIDVDNHSHEQWTTVTIDSANRPGSLIYMVQHFTELDLRICSARISSDGGWFVDVFHLAEANGEKVRNPKKLQSIKQMLNVYMQQEEDLLLNGDETDDMNRVETTVFELAGPDRPGLLAEVTHLLTHNGCNIRSAAVWTYKGRVAFVLSITEKGMPVVDGIKLQRLRQLVLGIMTRRPGPSNSNGALAAMAAGGGAGVPGGSTHGGGGVIINIRKVRGEVHHDRRLHQLMLQEEVNQWSQGARLRTVDEELPEAPSGALDAQQQQHQQQADAQAGQDVPEGATYERPMSRESAGSSDGSGPSDSAQSMHTQLGSLPKMSPGVVYRSPKHDRPQIDIDYSNDSDYWIISIRCRDRAKLLFDTVCTLADLSYDIYHATIDSSPQEGTAQQEYYVRPRTGDSRFDREQAELLRAMLESSIQRRFPKGLKVHVHSLDRFGCLAALARVLHQAGLSVTRAKVRTYATSKSSGHTFYVMDAKGGPPDKARVEAACREIGGQLVEAGQEARSSSLGSHRFSFSFLARNWNSAWGGSPGQSSCGST</sequence>
<protein>
    <recommendedName>
        <fullName evidence="3">ACT domain-containing protein</fullName>
    </recommendedName>
</protein>
<name>A0AAD5H3I3_9CHLO</name>
<feature type="compositionally biased region" description="Low complexity" evidence="2">
    <location>
        <begin position="349"/>
        <end position="364"/>
    </location>
</feature>
<feature type="domain" description="ACT" evidence="3">
    <location>
        <begin position="403"/>
        <end position="480"/>
    </location>
</feature>
<gene>
    <name evidence="4" type="ORF">COHA_006760</name>
</gene>
<proteinExistence type="predicted"/>
<dbReference type="EMBL" id="JADXDR010000100">
    <property type="protein sequence ID" value="KAI7839493.1"/>
    <property type="molecule type" value="Genomic_DNA"/>
</dbReference>
<dbReference type="PROSITE" id="PS51671">
    <property type="entry name" value="ACT"/>
    <property type="match status" value="3"/>
</dbReference>
<dbReference type="Pfam" id="PF01842">
    <property type="entry name" value="ACT"/>
    <property type="match status" value="1"/>
</dbReference>
<feature type="region of interest" description="Disordered" evidence="2">
    <location>
        <begin position="305"/>
        <end position="390"/>
    </location>
</feature>
<keyword evidence="5" id="KW-1185">Reference proteome</keyword>
<dbReference type="AlphaFoldDB" id="A0AAD5H3I3"/>
<keyword evidence="1" id="KW-0677">Repeat</keyword>
<dbReference type="PANTHER" id="PTHR31096:SF22">
    <property type="entry name" value="ACT DOMAIN-CONTAINING PROTEIN ACR4"/>
    <property type="match status" value="1"/>
</dbReference>